<dbReference type="Proteomes" id="UP000019464">
    <property type="component" value="Unassembled WGS sequence"/>
</dbReference>
<organism evidence="4 5">
    <name type="scientific">Nitrincola nitratireducens</name>
    <dbReference type="NCBI Taxonomy" id="1229521"/>
    <lineage>
        <taxon>Bacteria</taxon>
        <taxon>Pseudomonadati</taxon>
        <taxon>Pseudomonadota</taxon>
        <taxon>Gammaproteobacteria</taxon>
        <taxon>Oceanospirillales</taxon>
        <taxon>Oceanospirillaceae</taxon>
        <taxon>Nitrincola</taxon>
    </lineage>
</organism>
<evidence type="ECO:0000313" key="4">
    <source>
        <dbReference type="EMBL" id="EXJ10892.1"/>
    </source>
</evidence>
<accession>W9V461</accession>
<dbReference type="PANTHER" id="PTHR36933:SF1">
    <property type="entry name" value="SLL0788 PROTEIN"/>
    <property type="match status" value="1"/>
</dbReference>
<evidence type="ECO:0000259" key="3">
    <source>
        <dbReference type="Pfam" id="PF03713"/>
    </source>
</evidence>
<comment type="caution">
    <text evidence="4">The sequence shown here is derived from an EMBL/GenBank/DDBJ whole genome shotgun (WGS) entry which is preliminary data.</text>
</comment>
<evidence type="ECO:0000256" key="2">
    <source>
        <dbReference type="SAM" id="SignalP"/>
    </source>
</evidence>
<dbReference type="AlphaFoldDB" id="W9V461"/>
<reference evidence="5" key="1">
    <citation type="submission" date="2012-11" db="EMBL/GenBank/DDBJ databases">
        <authorList>
            <person name="Singh A."/>
            <person name="Pinnaka A.K."/>
            <person name="Vaidya B."/>
        </authorList>
    </citation>
    <scope>NUCLEOTIDE SEQUENCE [LARGE SCALE GENOMIC DNA]</scope>
    <source>
        <strain evidence="5">AK23</strain>
    </source>
</reference>
<gene>
    <name evidence="4" type="ORF">D791_02257</name>
</gene>
<feature type="domain" description="DUF305" evidence="3">
    <location>
        <begin position="48"/>
        <end position="146"/>
    </location>
</feature>
<dbReference type="EMBL" id="AONB01000010">
    <property type="protein sequence ID" value="EXJ10892.1"/>
    <property type="molecule type" value="Genomic_DNA"/>
</dbReference>
<feature type="region of interest" description="Disordered" evidence="1">
    <location>
        <begin position="37"/>
        <end position="63"/>
    </location>
</feature>
<dbReference type="Gene3D" id="1.20.1260.10">
    <property type="match status" value="1"/>
</dbReference>
<evidence type="ECO:0000313" key="5">
    <source>
        <dbReference type="Proteomes" id="UP000019464"/>
    </source>
</evidence>
<proteinExistence type="predicted"/>
<reference evidence="4 5" key="2">
    <citation type="journal article" date="2015" name="Syst. Appl. Microbiol.">
        <title>Nitrincola nitratireducens sp. nov. isolated from a haloalkaline crater lake.</title>
        <authorList>
            <person name="Singh A."/>
            <person name="Vaidya B."/>
            <person name="Tanuku N.R."/>
            <person name="Pinnaka A.K."/>
        </authorList>
    </citation>
    <scope>NUCLEOTIDE SEQUENCE [LARGE SCALE GENOMIC DNA]</scope>
    <source>
        <strain evidence="4 5">AK23</strain>
    </source>
</reference>
<dbReference type="InterPro" id="IPR012347">
    <property type="entry name" value="Ferritin-like"/>
</dbReference>
<keyword evidence="2" id="KW-0732">Signal</keyword>
<feature type="signal peptide" evidence="2">
    <location>
        <begin position="1"/>
        <end position="33"/>
    </location>
</feature>
<dbReference type="PATRIC" id="fig|1229521.3.peg.2295"/>
<dbReference type="Pfam" id="PF03713">
    <property type="entry name" value="DUF305"/>
    <property type="match status" value="1"/>
</dbReference>
<dbReference type="InterPro" id="IPR005183">
    <property type="entry name" value="DUF305_CopM-like"/>
</dbReference>
<dbReference type="STRING" id="1229521.D791_02257"/>
<protein>
    <recommendedName>
        <fullName evidence="3">DUF305 domain-containing protein</fullName>
    </recommendedName>
</protein>
<dbReference type="PANTHER" id="PTHR36933">
    <property type="entry name" value="SLL0788 PROTEIN"/>
    <property type="match status" value="1"/>
</dbReference>
<sequence>MSIKQANEEDIMRKAIILSSLLVASGAAFYAFAGNHQSAGHQGHQGHQGHHNKHEQHSSNSAAHAEIPASVAAYQAINDQMHSAMSIEFTGDADVDFVRGMIPHHEGAVEMAKVVLEHGSDSEIRALAEAVIEAQVEEIEMMRRWLAERGLD</sequence>
<feature type="chain" id="PRO_5004933826" description="DUF305 domain-containing protein" evidence="2">
    <location>
        <begin position="34"/>
        <end position="152"/>
    </location>
</feature>
<evidence type="ECO:0000256" key="1">
    <source>
        <dbReference type="SAM" id="MobiDB-lite"/>
    </source>
</evidence>
<keyword evidence="5" id="KW-1185">Reference proteome</keyword>
<name>W9V461_9GAMM</name>